<dbReference type="SUPFAM" id="SSF46689">
    <property type="entry name" value="Homeodomain-like"/>
    <property type="match status" value="1"/>
</dbReference>
<reference evidence="6" key="1">
    <citation type="submission" date="2023-07" db="EMBL/GenBank/DDBJ databases">
        <title>Bifidobacterium aquikefiriaerophilum sp. nov. and Bifidobacterium eccum sp. nov., isolated from water kefir.</title>
        <authorList>
            <person name="Breselge S."/>
            <person name="Bellassi P."/>
            <person name="Barcenilla C."/>
            <person name="Alvarez-Ordonez A."/>
            <person name="Morelli L."/>
            <person name="Cotter P.D."/>
        </authorList>
    </citation>
    <scope>NUCLEOTIDE SEQUENCE</scope>
    <source>
        <strain evidence="6">WK041_4_12</strain>
    </source>
</reference>
<dbReference type="RefSeq" id="WP_369344281.1">
    <property type="nucleotide sequence ID" value="NZ_CP129674.1"/>
</dbReference>
<dbReference type="KEGG" id="baqk:QN215_00910"/>
<accession>A0AB39U6L4</accession>
<dbReference type="InterPro" id="IPR009057">
    <property type="entry name" value="Homeodomain-like_sf"/>
</dbReference>
<dbReference type="PANTHER" id="PTHR30055:SF234">
    <property type="entry name" value="HTH-TYPE TRANSCRIPTIONAL REGULATOR BETI"/>
    <property type="match status" value="1"/>
</dbReference>
<evidence type="ECO:0000256" key="3">
    <source>
        <dbReference type="ARBA" id="ARBA00023163"/>
    </source>
</evidence>
<evidence type="ECO:0000256" key="4">
    <source>
        <dbReference type="PROSITE-ProRule" id="PRU00335"/>
    </source>
</evidence>
<evidence type="ECO:0000256" key="1">
    <source>
        <dbReference type="ARBA" id="ARBA00023015"/>
    </source>
</evidence>
<dbReference type="GO" id="GO:0003700">
    <property type="term" value="F:DNA-binding transcription factor activity"/>
    <property type="evidence" value="ECO:0007669"/>
    <property type="project" value="TreeGrafter"/>
</dbReference>
<dbReference type="InterPro" id="IPR050109">
    <property type="entry name" value="HTH-type_TetR-like_transc_reg"/>
</dbReference>
<sequence>MIVNDMETLGLRERKKQLTRDTTHDVAMTLAQKRGFAEVTVEEICAGANVSARTFFNYYPSKADAIFGISLHPLTAVQREQFLHSKGGLLTDLCGVFASCIILPKDTTTLREQLSSCHTEAFAEIGAHFKELFKSMHVLAERRTSDPHQARLAVALLIAALKVVVHVDTDEEVHSVRTLELSLIAAVRELGAMAGTVDA</sequence>
<dbReference type="PANTHER" id="PTHR30055">
    <property type="entry name" value="HTH-TYPE TRANSCRIPTIONAL REGULATOR RUTR"/>
    <property type="match status" value="1"/>
</dbReference>
<organism evidence="6">
    <name type="scientific">Bifidobacterium aquikefiricola</name>
    <dbReference type="NCBI Taxonomy" id="3059038"/>
    <lineage>
        <taxon>Bacteria</taxon>
        <taxon>Bacillati</taxon>
        <taxon>Actinomycetota</taxon>
        <taxon>Actinomycetes</taxon>
        <taxon>Bifidobacteriales</taxon>
        <taxon>Bifidobacteriaceae</taxon>
        <taxon>Bifidobacterium</taxon>
    </lineage>
</organism>
<evidence type="ECO:0000259" key="5">
    <source>
        <dbReference type="PROSITE" id="PS50977"/>
    </source>
</evidence>
<feature type="DNA-binding region" description="H-T-H motif" evidence="4">
    <location>
        <begin position="40"/>
        <end position="59"/>
    </location>
</feature>
<dbReference type="PROSITE" id="PS50977">
    <property type="entry name" value="HTH_TETR_2"/>
    <property type="match status" value="1"/>
</dbReference>
<evidence type="ECO:0000313" key="6">
    <source>
        <dbReference type="EMBL" id="XDS44736.1"/>
    </source>
</evidence>
<dbReference type="AlphaFoldDB" id="A0AB39U6L4"/>
<feature type="domain" description="HTH tetR-type" evidence="5">
    <location>
        <begin position="17"/>
        <end position="77"/>
    </location>
</feature>
<dbReference type="Gene3D" id="1.10.357.10">
    <property type="entry name" value="Tetracycline Repressor, domain 2"/>
    <property type="match status" value="1"/>
</dbReference>
<dbReference type="Pfam" id="PF00440">
    <property type="entry name" value="TetR_N"/>
    <property type="match status" value="1"/>
</dbReference>
<dbReference type="InterPro" id="IPR001647">
    <property type="entry name" value="HTH_TetR"/>
</dbReference>
<name>A0AB39U6L4_9BIFI</name>
<evidence type="ECO:0000256" key="2">
    <source>
        <dbReference type="ARBA" id="ARBA00023125"/>
    </source>
</evidence>
<dbReference type="GO" id="GO:0000976">
    <property type="term" value="F:transcription cis-regulatory region binding"/>
    <property type="evidence" value="ECO:0007669"/>
    <property type="project" value="TreeGrafter"/>
</dbReference>
<gene>
    <name evidence="6" type="ORF">QN215_00910</name>
</gene>
<proteinExistence type="predicted"/>
<protein>
    <submittedName>
        <fullName evidence="6">TetR family transcriptional regulator</fullName>
    </submittedName>
</protein>
<keyword evidence="2 4" id="KW-0238">DNA-binding</keyword>
<keyword evidence="1" id="KW-0805">Transcription regulation</keyword>
<keyword evidence="3" id="KW-0804">Transcription</keyword>
<dbReference type="EMBL" id="CP129674">
    <property type="protein sequence ID" value="XDS44736.1"/>
    <property type="molecule type" value="Genomic_DNA"/>
</dbReference>